<evidence type="ECO:0000256" key="2">
    <source>
        <dbReference type="SAM" id="SignalP"/>
    </source>
</evidence>
<dbReference type="PROSITE" id="PS51257">
    <property type="entry name" value="PROKAR_LIPOPROTEIN"/>
    <property type="match status" value="1"/>
</dbReference>
<evidence type="ECO:0000256" key="1">
    <source>
        <dbReference type="SAM" id="MobiDB-lite"/>
    </source>
</evidence>
<feature type="signal peptide" evidence="2">
    <location>
        <begin position="1"/>
        <end position="24"/>
    </location>
</feature>
<evidence type="ECO:0000313" key="6">
    <source>
        <dbReference type="Proteomes" id="UP000244441"/>
    </source>
</evidence>
<organism evidence="5 6">
    <name type="scientific">Saccharobesus litoralis</name>
    <dbReference type="NCBI Taxonomy" id="2172099"/>
    <lineage>
        <taxon>Bacteria</taxon>
        <taxon>Pseudomonadati</taxon>
        <taxon>Pseudomonadota</taxon>
        <taxon>Gammaproteobacteria</taxon>
        <taxon>Alteromonadales</taxon>
        <taxon>Alteromonadaceae</taxon>
        <taxon>Saccharobesus</taxon>
    </lineage>
</organism>
<keyword evidence="6" id="KW-1185">Reference proteome</keyword>
<dbReference type="Proteomes" id="UP000244441">
    <property type="component" value="Chromosome"/>
</dbReference>
<evidence type="ECO:0008006" key="7">
    <source>
        <dbReference type="Google" id="ProtNLM"/>
    </source>
</evidence>
<protein>
    <recommendedName>
        <fullName evidence="7">Agarase</fullName>
    </recommendedName>
</protein>
<reference evidence="5 6" key="1">
    <citation type="submission" date="2018-01" db="EMBL/GenBank/DDBJ databases">
        <title>Genome sequence of a Cantenovulum-like bacteria.</title>
        <authorList>
            <person name="Tan W.R."/>
            <person name="Lau N.-S."/>
            <person name="Go F."/>
            <person name="Amirul A.-A.A."/>
        </authorList>
    </citation>
    <scope>NUCLEOTIDE SEQUENCE [LARGE SCALE GENOMIC DNA]</scope>
    <source>
        <strain evidence="5 6">CCB-QB4</strain>
    </source>
</reference>
<feature type="domain" description="Porphyranase beta-sandwich" evidence="4">
    <location>
        <begin position="688"/>
        <end position="794"/>
    </location>
</feature>
<dbReference type="InterPro" id="IPR040527">
    <property type="entry name" value="Beta-sand_Porphyrn"/>
</dbReference>
<dbReference type="InterPro" id="IPR041224">
    <property type="entry name" value="BPA_C"/>
</dbReference>
<dbReference type="EMBL" id="CP026604">
    <property type="protein sequence ID" value="AWB65783.1"/>
    <property type="molecule type" value="Genomic_DNA"/>
</dbReference>
<dbReference type="InterPro" id="IPR017853">
    <property type="entry name" value="GH"/>
</dbReference>
<evidence type="ECO:0000259" key="4">
    <source>
        <dbReference type="Pfam" id="PF18206"/>
    </source>
</evidence>
<dbReference type="Pfam" id="PF18040">
    <property type="entry name" value="BPA_C"/>
    <property type="match status" value="1"/>
</dbReference>
<feature type="region of interest" description="Disordered" evidence="1">
    <location>
        <begin position="29"/>
        <end position="48"/>
    </location>
</feature>
<dbReference type="CDD" id="cd21510">
    <property type="entry name" value="agarase_cat"/>
    <property type="match status" value="1"/>
</dbReference>
<accession>A0A2S0VNL5</accession>
<gene>
    <name evidence="5" type="ORF">C2869_04725</name>
</gene>
<dbReference type="SUPFAM" id="SSF51445">
    <property type="entry name" value="(Trans)glycosidases"/>
    <property type="match status" value="1"/>
</dbReference>
<dbReference type="Pfam" id="PF18206">
    <property type="entry name" value="Porphyrn_cat_1"/>
    <property type="match status" value="1"/>
</dbReference>
<feature type="chain" id="PRO_5015676181" description="Agarase" evidence="2">
    <location>
        <begin position="25"/>
        <end position="913"/>
    </location>
</feature>
<dbReference type="Gene3D" id="2.60.120.1200">
    <property type="match status" value="1"/>
</dbReference>
<dbReference type="Gene3D" id="3.20.20.80">
    <property type="entry name" value="Glycosidases"/>
    <property type="match status" value="1"/>
</dbReference>
<proteinExistence type="predicted"/>
<name>A0A2S0VNL5_9ALTE</name>
<sequence length="913" mass="99474">MKVRAGKHRFTSLTTAIVTSLALAACGGGGGSSDDGQNGGQPQTDTTPNQFTFIDQNNVALASQITSAAITVNGINAESTISISGGEYAIGNGSFTSASGTVSNNQSVKVRLTSSSTNNSEAKATLTIGGVSDEFNVTTLAANTPDTTPNTFSFSAQTDVAKNSVIESNEITVTGIDAAATINISGGEYAIDGASYTTNAGTITNNQKVKVRLTSASQDNSAVQATLTIGGVNAVFTATTAAAFSGIQVDVNFDTKHSIGGIDSFDRRKYITIHSTQSEGDWGQGDNHSLGANNKDPNLAVNFVTDYDVYFGRSTGANKWQLRNVEQDASKPGFADEASLSKQGGNARWAYSNGTWSESLKIGRTIEDRGTDNIEGAQQHPFWPEGTLVKTLVKDENDNLVPDWAFSTTDSDAEPLGTATGHYLAHYLANYYRKKAGGDGGLKPKYFEVMNEPLYDLVTDRTGSEKVDPKVIFDFHNTVAAEIRKLPENDDILVGGYTVAFPDFDKDNFQRWHDRDKLFIDTAGANMDFYAIHLYDFPCLGQTEKYRKGSNMEATMDMMEHYSRIKLGEMKPYVVSEYGAAIHCMYKQGWSAARNTYQMRAANSMLMSFLERPDVIAKTIPFFVVKAEWGREKEAPFYPYGPRLMIQEFERTGDDTQTDWVYSDLILFYQLWAEVKGTRVDTWASDLDIQVDSYVDGKDAYIILNSLEFEDKEIKLNTLGLNANTVAGVNIKHLVASKDDDQVSSIVETNPVGIPSTVTLNAESTMIIKVTFANDVTIDQTNEESKYYATEYLKPISANTEIEFDINNVNLGSQGEAILRLAIGRDHGKSLLPTVKVNDTAVTVPSDFRGYDQTKGKVHTGRDNFFGAIEIPVPYSALQGSNKIKIEFNDDGGYVASAAMQVFNTSKALARSN</sequence>
<feature type="domain" description="Beta-porphyranase A C-terminal" evidence="3">
    <location>
        <begin position="803"/>
        <end position="903"/>
    </location>
</feature>
<evidence type="ECO:0000313" key="5">
    <source>
        <dbReference type="EMBL" id="AWB65783.1"/>
    </source>
</evidence>
<keyword evidence="2" id="KW-0732">Signal</keyword>
<evidence type="ECO:0000259" key="3">
    <source>
        <dbReference type="Pfam" id="PF18040"/>
    </source>
</evidence>
<dbReference type="OrthoDB" id="5706299at2"/>
<dbReference type="AlphaFoldDB" id="A0A2S0VNL5"/>
<feature type="compositionally biased region" description="Gly residues" evidence="1">
    <location>
        <begin position="29"/>
        <end position="39"/>
    </location>
</feature>
<dbReference type="RefSeq" id="WP_108601858.1">
    <property type="nucleotide sequence ID" value="NZ_CP026604.1"/>
</dbReference>
<dbReference type="KEGG" id="cate:C2869_04725"/>